<dbReference type="EMBL" id="BSFM01000017">
    <property type="protein sequence ID" value="GLK85561.1"/>
    <property type="molecule type" value="Genomic_DNA"/>
</dbReference>
<dbReference type="Pfam" id="PF12833">
    <property type="entry name" value="HTH_18"/>
    <property type="match status" value="1"/>
</dbReference>
<keyword evidence="2" id="KW-0804">Transcription</keyword>
<dbReference type="PANTHER" id="PTHR43130">
    <property type="entry name" value="ARAC-FAMILY TRANSCRIPTIONAL REGULATOR"/>
    <property type="match status" value="1"/>
</dbReference>
<dbReference type="GO" id="GO:0043565">
    <property type="term" value="F:sequence-specific DNA binding"/>
    <property type="evidence" value="ECO:0007669"/>
    <property type="project" value="InterPro"/>
</dbReference>
<dbReference type="InterPro" id="IPR029062">
    <property type="entry name" value="Class_I_gatase-like"/>
</dbReference>
<dbReference type="InterPro" id="IPR052158">
    <property type="entry name" value="INH-QAR"/>
</dbReference>
<organism evidence="4 5">
    <name type="scientific">Ancylobacter defluvii</name>
    <dbReference type="NCBI Taxonomy" id="1282440"/>
    <lineage>
        <taxon>Bacteria</taxon>
        <taxon>Pseudomonadati</taxon>
        <taxon>Pseudomonadota</taxon>
        <taxon>Alphaproteobacteria</taxon>
        <taxon>Hyphomicrobiales</taxon>
        <taxon>Xanthobacteraceae</taxon>
        <taxon>Ancylobacter</taxon>
    </lineage>
</organism>
<dbReference type="PROSITE" id="PS01124">
    <property type="entry name" value="HTH_ARAC_FAMILY_2"/>
    <property type="match status" value="1"/>
</dbReference>
<dbReference type="SMART" id="SM00342">
    <property type="entry name" value="HTH_ARAC"/>
    <property type="match status" value="1"/>
</dbReference>
<dbReference type="Proteomes" id="UP001143330">
    <property type="component" value="Unassembled WGS sequence"/>
</dbReference>
<dbReference type="CDD" id="cd03137">
    <property type="entry name" value="GATase1_AraC_1"/>
    <property type="match status" value="1"/>
</dbReference>
<protein>
    <submittedName>
        <fullName evidence="4">AraC family transcriptional regulator</fullName>
    </submittedName>
</protein>
<dbReference type="Pfam" id="PF01965">
    <property type="entry name" value="DJ-1_PfpI"/>
    <property type="match status" value="1"/>
</dbReference>
<evidence type="ECO:0000259" key="3">
    <source>
        <dbReference type="PROSITE" id="PS01124"/>
    </source>
</evidence>
<dbReference type="InterPro" id="IPR018060">
    <property type="entry name" value="HTH_AraC"/>
</dbReference>
<dbReference type="Gene3D" id="1.10.10.60">
    <property type="entry name" value="Homeodomain-like"/>
    <property type="match status" value="1"/>
</dbReference>
<feature type="domain" description="HTH araC/xylS-type" evidence="3">
    <location>
        <begin position="208"/>
        <end position="306"/>
    </location>
</feature>
<dbReference type="InterPro" id="IPR002818">
    <property type="entry name" value="DJ-1/PfpI"/>
</dbReference>
<dbReference type="Gene3D" id="3.40.50.880">
    <property type="match status" value="1"/>
</dbReference>
<sequence>MKVGLVLCPEFQPICFGATTAFDVANKQAGRKLYDVRVLSEDGGLIASSSGMQVMTDAFDTEPYDTLIVAAGLEIPTSSPGLIRLVRAAAREARRVAAICLGSFVLGDAGLLNGRRATTHWRYAHALRDRFPSCRVDMDKIFIADGPIWTSAGMTAGTDLVVGMIERDHGAEVARSVAKGMVMYHRRSGGQSQHSTLLDLSPQEDRIQGALNYARQNLAEELTIEDLADAACLSPRQFSRLFRAETGTTPAKAVEALRVEAAKLMLEQSRLPLEVIAREVGFANRERMRLSFLRVLGEVPRAIRSEAGPLASL</sequence>
<dbReference type="SUPFAM" id="SSF46689">
    <property type="entry name" value="Homeodomain-like"/>
    <property type="match status" value="2"/>
</dbReference>
<dbReference type="PANTHER" id="PTHR43130:SF3">
    <property type="entry name" value="HTH-TYPE TRANSCRIPTIONAL REGULATOR RV1931C"/>
    <property type="match status" value="1"/>
</dbReference>
<dbReference type="RefSeq" id="WP_213361030.1">
    <property type="nucleotide sequence ID" value="NZ_BSFM01000017.1"/>
</dbReference>
<accession>A0A9W6JXA0</accession>
<reference evidence="4" key="2">
    <citation type="submission" date="2023-01" db="EMBL/GenBank/DDBJ databases">
        <authorList>
            <person name="Sun Q."/>
            <person name="Evtushenko L."/>
        </authorList>
    </citation>
    <scope>NUCLEOTIDE SEQUENCE</scope>
    <source>
        <strain evidence="4">VKM B-2789</strain>
    </source>
</reference>
<evidence type="ECO:0000256" key="1">
    <source>
        <dbReference type="ARBA" id="ARBA00023015"/>
    </source>
</evidence>
<dbReference type="AlphaFoldDB" id="A0A9W6JXA0"/>
<evidence type="ECO:0000256" key="2">
    <source>
        <dbReference type="ARBA" id="ARBA00023163"/>
    </source>
</evidence>
<keyword evidence="1" id="KW-0805">Transcription regulation</keyword>
<comment type="caution">
    <text evidence="4">The sequence shown here is derived from an EMBL/GenBank/DDBJ whole genome shotgun (WGS) entry which is preliminary data.</text>
</comment>
<dbReference type="SUPFAM" id="SSF52317">
    <property type="entry name" value="Class I glutamine amidotransferase-like"/>
    <property type="match status" value="1"/>
</dbReference>
<dbReference type="GO" id="GO:0003700">
    <property type="term" value="F:DNA-binding transcription factor activity"/>
    <property type="evidence" value="ECO:0007669"/>
    <property type="project" value="InterPro"/>
</dbReference>
<dbReference type="InterPro" id="IPR009057">
    <property type="entry name" value="Homeodomain-like_sf"/>
</dbReference>
<gene>
    <name evidence="4" type="ORF">GCM10017653_36310</name>
</gene>
<evidence type="ECO:0000313" key="5">
    <source>
        <dbReference type="Proteomes" id="UP001143330"/>
    </source>
</evidence>
<reference evidence="4" key="1">
    <citation type="journal article" date="2014" name="Int. J. Syst. Evol. Microbiol.">
        <title>Complete genome sequence of Corynebacterium casei LMG S-19264T (=DSM 44701T), isolated from a smear-ripened cheese.</title>
        <authorList>
            <consortium name="US DOE Joint Genome Institute (JGI-PGF)"/>
            <person name="Walter F."/>
            <person name="Albersmeier A."/>
            <person name="Kalinowski J."/>
            <person name="Ruckert C."/>
        </authorList>
    </citation>
    <scope>NUCLEOTIDE SEQUENCE</scope>
    <source>
        <strain evidence="4">VKM B-2789</strain>
    </source>
</reference>
<evidence type="ECO:0000313" key="4">
    <source>
        <dbReference type="EMBL" id="GLK85561.1"/>
    </source>
</evidence>
<keyword evidence="5" id="KW-1185">Reference proteome</keyword>
<proteinExistence type="predicted"/>
<name>A0A9W6JXA0_9HYPH</name>